<sequence length="234" mass="25681">MKCSLLKSFSMLAIGASLITLAIFCSMSKVNAQEKNQAMIFMDRTVMKQTSDAVPEQPEDISPLLYGEKIPTAILTDMSGNSFDLNKAVANKPTVLVFYRGGWCPYCTRQLSGLQEALPELEKLGYQIVAISTDEPEGLMKSAAKEKLSYTLLSDADLSLSKQLGIAFKAPKGYWEMLPKTSGNKNIDLLLPVPSVFILDKTGSIQFEYINPDFKQRLSPALLKAVAGSIINEL</sequence>
<keyword evidence="6" id="KW-1015">Disulfide bond</keyword>
<keyword evidence="15" id="KW-1185">Reference proteome</keyword>
<evidence type="ECO:0000256" key="12">
    <source>
        <dbReference type="SAM" id="SignalP"/>
    </source>
</evidence>
<evidence type="ECO:0000256" key="10">
    <source>
        <dbReference type="ARBA" id="ARBA00042639"/>
    </source>
</evidence>
<dbReference type="InterPro" id="IPR050924">
    <property type="entry name" value="Peroxiredoxin_BCP/PrxQ"/>
</dbReference>
<evidence type="ECO:0000256" key="8">
    <source>
        <dbReference type="ARBA" id="ARBA00032824"/>
    </source>
</evidence>
<dbReference type="OrthoDB" id="9809746at2"/>
<evidence type="ECO:0000256" key="9">
    <source>
        <dbReference type="ARBA" id="ARBA00038489"/>
    </source>
</evidence>
<comment type="function">
    <text evidence="1">Thiol-specific peroxidase that catalyzes the reduction of hydrogen peroxide and organic hydroperoxides to water and alcohols, respectively. Plays a role in cell protection against oxidative stress by detoxifying peroxides and as sensor of hydrogen peroxide-mediated signaling events.</text>
</comment>
<evidence type="ECO:0000256" key="1">
    <source>
        <dbReference type="ARBA" id="ARBA00003330"/>
    </source>
</evidence>
<evidence type="ECO:0000256" key="6">
    <source>
        <dbReference type="ARBA" id="ARBA00023157"/>
    </source>
</evidence>
<feature type="signal peptide" evidence="12">
    <location>
        <begin position="1"/>
        <end position="22"/>
    </location>
</feature>
<comment type="similarity">
    <text evidence="9">Belongs to the peroxiredoxin family. BCP/PrxQ subfamily.</text>
</comment>
<comment type="catalytic activity">
    <reaction evidence="11">
        <text>a hydroperoxide + [thioredoxin]-dithiol = an alcohol + [thioredoxin]-disulfide + H2O</text>
        <dbReference type="Rhea" id="RHEA:62620"/>
        <dbReference type="Rhea" id="RHEA-COMP:10698"/>
        <dbReference type="Rhea" id="RHEA-COMP:10700"/>
        <dbReference type="ChEBI" id="CHEBI:15377"/>
        <dbReference type="ChEBI" id="CHEBI:29950"/>
        <dbReference type="ChEBI" id="CHEBI:30879"/>
        <dbReference type="ChEBI" id="CHEBI:35924"/>
        <dbReference type="ChEBI" id="CHEBI:50058"/>
        <dbReference type="EC" id="1.11.1.24"/>
    </reaction>
</comment>
<dbReference type="EMBL" id="SUKA01000005">
    <property type="protein sequence ID" value="TJY63711.1"/>
    <property type="molecule type" value="Genomic_DNA"/>
</dbReference>
<evidence type="ECO:0000256" key="2">
    <source>
        <dbReference type="ARBA" id="ARBA00013017"/>
    </source>
</evidence>
<keyword evidence="4" id="KW-0049">Antioxidant</keyword>
<reference evidence="14 15" key="1">
    <citation type="submission" date="2019-04" db="EMBL/GenBank/DDBJ databases">
        <title>Sphingobacterium olei sp. nov., isolated from oil-contaminated soil.</title>
        <authorList>
            <person name="Liu B."/>
        </authorList>
    </citation>
    <scope>NUCLEOTIDE SEQUENCE [LARGE SCALE GENOMIC DNA]</scope>
    <source>
        <strain evidence="14 15">Y3L14</strain>
    </source>
</reference>
<dbReference type="Pfam" id="PF00578">
    <property type="entry name" value="AhpC-TSA"/>
    <property type="match status" value="1"/>
</dbReference>
<feature type="domain" description="Thioredoxin" evidence="13">
    <location>
        <begin position="64"/>
        <end position="232"/>
    </location>
</feature>
<protein>
    <recommendedName>
        <fullName evidence="2">thioredoxin-dependent peroxiredoxin</fullName>
        <ecNumber evidence="2">1.11.1.24</ecNumber>
    </recommendedName>
    <alternativeName>
        <fullName evidence="8">Thioredoxin peroxidase</fullName>
    </alternativeName>
    <alternativeName>
        <fullName evidence="10">Thioredoxin-dependent peroxiredoxin Bcp</fullName>
    </alternativeName>
</protein>
<name>A0A4U0GX22_9SPHI</name>
<proteinExistence type="inferred from homology"/>
<dbReference type="InterPro" id="IPR036249">
    <property type="entry name" value="Thioredoxin-like_sf"/>
</dbReference>
<keyword evidence="7" id="KW-0676">Redox-active center</keyword>
<evidence type="ECO:0000256" key="3">
    <source>
        <dbReference type="ARBA" id="ARBA00022559"/>
    </source>
</evidence>
<dbReference type="SUPFAM" id="SSF52833">
    <property type="entry name" value="Thioredoxin-like"/>
    <property type="match status" value="1"/>
</dbReference>
<dbReference type="PROSITE" id="PS51352">
    <property type="entry name" value="THIOREDOXIN_2"/>
    <property type="match status" value="1"/>
</dbReference>
<evidence type="ECO:0000256" key="11">
    <source>
        <dbReference type="ARBA" id="ARBA00049091"/>
    </source>
</evidence>
<evidence type="ECO:0000313" key="15">
    <source>
        <dbReference type="Proteomes" id="UP000309872"/>
    </source>
</evidence>
<accession>A0A4U0GX22</accession>
<comment type="caution">
    <text evidence="14">The sequence shown here is derived from an EMBL/GenBank/DDBJ whole genome shotgun (WGS) entry which is preliminary data.</text>
</comment>
<evidence type="ECO:0000259" key="13">
    <source>
        <dbReference type="PROSITE" id="PS51352"/>
    </source>
</evidence>
<dbReference type="Gene3D" id="3.40.30.10">
    <property type="entry name" value="Glutaredoxin"/>
    <property type="match status" value="1"/>
</dbReference>
<evidence type="ECO:0000256" key="5">
    <source>
        <dbReference type="ARBA" id="ARBA00023002"/>
    </source>
</evidence>
<dbReference type="GO" id="GO:0045454">
    <property type="term" value="P:cell redox homeostasis"/>
    <property type="evidence" value="ECO:0007669"/>
    <property type="project" value="TreeGrafter"/>
</dbReference>
<keyword evidence="3" id="KW-0575">Peroxidase</keyword>
<dbReference type="Proteomes" id="UP000309872">
    <property type="component" value="Unassembled WGS sequence"/>
</dbReference>
<dbReference type="PANTHER" id="PTHR42801:SF7">
    <property type="entry name" value="SLL1159 PROTEIN"/>
    <property type="match status" value="1"/>
</dbReference>
<dbReference type="GO" id="GO:0034599">
    <property type="term" value="P:cellular response to oxidative stress"/>
    <property type="evidence" value="ECO:0007669"/>
    <property type="project" value="TreeGrafter"/>
</dbReference>
<dbReference type="AlphaFoldDB" id="A0A4U0GX22"/>
<evidence type="ECO:0000256" key="7">
    <source>
        <dbReference type="ARBA" id="ARBA00023284"/>
    </source>
</evidence>
<organism evidence="14 15">
    <name type="scientific">Sphingobacterium alkalisoli</name>
    <dbReference type="NCBI Taxonomy" id="1874115"/>
    <lineage>
        <taxon>Bacteria</taxon>
        <taxon>Pseudomonadati</taxon>
        <taxon>Bacteroidota</taxon>
        <taxon>Sphingobacteriia</taxon>
        <taxon>Sphingobacteriales</taxon>
        <taxon>Sphingobacteriaceae</taxon>
        <taxon>Sphingobacterium</taxon>
    </lineage>
</organism>
<dbReference type="InterPro" id="IPR000866">
    <property type="entry name" value="AhpC/TSA"/>
</dbReference>
<dbReference type="GO" id="GO:0005737">
    <property type="term" value="C:cytoplasm"/>
    <property type="evidence" value="ECO:0007669"/>
    <property type="project" value="TreeGrafter"/>
</dbReference>
<keyword evidence="12" id="KW-0732">Signal</keyword>
<gene>
    <name evidence="14" type="ORF">FAZ19_15665</name>
</gene>
<feature type="chain" id="PRO_5020310520" description="thioredoxin-dependent peroxiredoxin" evidence="12">
    <location>
        <begin position="23"/>
        <end position="234"/>
    </location>
</feature>
<dbReference type="CDD" id="cd02970">
    <property type="entry name" value="PRX_like2"/>
    <property type="match status" value="1"/>
</dbReference>
<evidence type="ECO:0000313" key="14">
    <source>
        <dbReference type="EMBL" id="TJY63711.1"/>
    </source>
</evidence>
<keyword evidence="5" id="KW-0560">Oxidoreductase</keyword>
<dbReference type="InterPro" id="IPR013766">
    <property type="entry name" value="Thioredoxin_domain"/>
</dbReference>
<evidence type="ECO:0000256" key="4">
    <source>
        <dbReference type="ARBA" id="ARBA00022862"/>
    </source>
</evidence>
<dbReference type="GO" id="GO:0008379">
    <property type="term" value="F:thioredoxin peroxidase activity"/>
    <property type="evidence" value="ECO:0007669"/>
    <property type="project" value="TreeGrafter"/>
</dbReference>
<dbReference type="EC" id="1.11.1.24" evidence="2"/>
<dbReference type="PANTHER" id="PTHR42801">
    <property type="entry name" value="THIOREDOXIN-DEPENDENT PEROXIDE REDUCTASE"/>
    <property type="match status" value="1"/>
</dbReference>